<dbReference type="Proteomes" id="UP000005239">
    <property type="component" value="Unassembled WGS sequence"/>
</dbReference>
<name>A0A454XPI1_PRIPA</name>
<organism evidence="1 2">
    <name type="scientific">Pristionchus pacificus</name>
    <name type="common">Parasitic nematode worm</name>
    <dbReference type="NCBI Taxonomy" id="54126"/>
    <lineage>
        <taxon>Eukaryota</taxon>
        <taxon>Metazoa</taxon>
        <taxon>Ecdysozoa</taxon>
        <taxon>Nematoda</taxon>
        <taxon>Chromadorea</taxon>
        <taxon>Rhabditida</taxon>
        <taxon>Rhabditina</taxon>
        <taxon>Diplogasteromorpha</taxon>
        <taxon>Diplogasteroidea</taxon>
        <taxon>Neodiplogasteridae</taxon>
        <taxon>Pristionchus</taxon>
    </lineage>
</organism>
<reference evidence="1" key="2">
    <citation type="submission" date="2022-06" db="UniProtKB">
        <authorList>
            <consortium name="EnsemblMetazoa"/>
        </authorList>
    </citation>
    <scope>IDENTIFICATION</scope>
    <source>
        <strain evidence="1">PS312</strain>
    </source>
</reference>
<evidence type="ECO:0000313" key="1">
    <source>
        <dbReference type="EnsemblMetazoa" id="PPA05908.1"/>
    </source>
</evidence>
<dbReference type="EnsemblMetazoa" id="PPA05908.1">
    <property type="protein sequence ID" value="PPA05908.1"/>
    <property type="gene ID" value="WBGene00095462"/>
</dbReference>
<evidence type="ECO:0000313" key="2">
    <source>
        <dbReference type="Proteomes" id="UP000005239"/>
    </source>
</evidence>
<reference evidence="2" key="1">
    <citation type="journal article" date="2008" name="Nat. Genet.">
        <title>The Pristionchus pacificus genome provides a unique perspective on nematode lifestyle and parasitism.</title>
        <authorList>
            <person name="Dieterich C."/>
            <person name="Clifton S.W."/>
            <person name="Schuster L.N."/>
            <person name="Chinwalla A."/>
            <person name="Delehaunty K."/>
            <person name="Dinkelacker I."/>
            <person name="Fulton L."/>
            <person name="Fulton R."/>
            <person name="Godfrey J."/>
            <person name="Minx P."/>
            <person name="Mitreva M."/>
            <person name="Roeseler W."/>
            <person name="Tian H."/>
            <person name="Witte H."/>
            <person name="Yang S.P."/>
            <person name="Wilson R.K."/>
            <person name="Sommer R.J."/>
        </authorList>
    </citation>
    <scope>NUCLEOTIDE SEQUENCE [LARGE SCALE GENOMIC DNA]</scope>
    <source>
        <strain evidence="2">PS312</strain>
    </source>
</reference>
<accession>A0A454XPI1</accession>
<gene>
    <name evidence="1" type="primary">WBGene00095462</name>
</gene>
<proteinExistence type="predicted"/>
<keyword evidence="2" id="KW-1185">Reference proteome</keyword>
<dbReference type="AlphaFoldDB" id="A0A454XPI1"/>
<accession>A0A8R1U5E2</accession>
<sequence length="93" mass="10244">MADKLTPEMIEKIKKARVYLKENPAVLDDSIAKLSVDAQGPAKKMRDLFLSDSVDAAKMKAAGDQIRANCSPAVVKELEDHRKIMSEKLGAFL</sequence>
<protein>
    <submittedName>
        <fullName evidence="1">Uncharacterized protein</fullName>
    </submittedName>
</protein>